<dbReference type="HOGENOM" id="CLU_301129_0_0_1"/>
<evidence type="ECO:0000256" key="2">
    <source>
        <dbReference type="SAM" id="Phobius"/>
    </source>
</evidence>
<accession>W9CRU2</accession>
<name>W9CRU2_SCLBF</name>
<feature type="transmembrane region" description="Helical" evidence="2">
    <location>
        <begin position="233"/>
        <end position="256"/>
    </location>
</feature>
<proteinExistence type="predicted"/>
<protein>
    <submittedName>
        <fullName evidence="3">Uncharacterized protein</fullName>
    </submittedName>
</protein>
<evidence type="ECO:0000313" key="4">
    <source>
        <dbReference type="Proteomes" id="UP000019487"/>
    </source>
</evidence>
<dbReference type="Proteomes" id="UP000019487">
    <property type="component" value="Unassembled WGS sequence"/>
</dbReference>
<feature type="transmembrane region" description="Helical" evidence="2">
    <location>
        <begin position="341"/>
        <end position="361"/>
    </location>
</feature>
<dbReference type="STRING" id="1432307.W9CRU2"/>
<feature type="transmembrane region" description="Helical" evidence="2">
    <location>
        <begin position="405"/>
        <end position="426"/>
    </location>
</feature>
<feature type="transmembrane region" description="Helical" evidence="2">
    <location>
        <begin position="316"/>
        <end position="335"/>
    </location>
</feature>
<dbReference type="PANTHER" id="PTHR37490:SF1">
    <property type="entry name" value="GLYCOSYLTRANSFERASE 2-LIKE DOMAIN-CONTAINING PROTEIN"/>
    <property type="match status" value="1"/>
</dbReference>
<dbReference type="EMBL" id="AYSA01000034">
    <property type="protein sequence ID" value="ESZ98793.1"/>
    <property type="molecule type" value="Genomic_DNA"/>
</dbReference>
<reference evidence="3 4" key="1">
    <citation type="journal article" date="2014" name="Genome Announc.">
        <title>Draft genome sequence of Sclerotinia borealis, a psychrophilic plant pathogenic fungus.</title>
        <authorList>
            <person name="Mardanov A.V."/>
            <person name="Beletsky A.V."/>
            <person name="Kadnikov V.V."/>
            <person name="Ignatov A.N."/>
            <person name="Ravin N.V."/>
        </authorList>
    </citation>
    <scope>NUCLEOTIDE SEQUENCE [LARGE SCALE GENOMIC DNA]</scope>
    <source>
        <strain evidence="4">F-4157</strain>
    </source>
</reference>
<keyword evidence="2" id="KW-0472">Membrane</keyword>
<comment type="caution">
    <text evidence="3">The sequence shown here is derived from an EMBL/GenBank/DDBJ whole genome shotgun (WGS) entry which is preliminary data.</text>
</comment>
<gene>
    <name evidence="3" type="ORF">SBOR_0842</name>
</gene>
<dbReference type="AlphaFoldDB" id="W9CRU2"/>
<feature type="compositionally biased region" description="Acidic residues" evidence="1">
    <location>
        <begin position="968"/>
        <end position="977"/>
    </location>
</feature>
<evidence type="ECO:0000313" key="3">
    <source>
        <dbReference type="EMBL" id="ESZ98793.1"/>
    </source>
</evidence>
<sequence length="993" mass="108926">MDPTSNTIRLTEVEHTFPNAPISEEDISSESEHEIGYSKPRTSYGITVGYILFDVPDSVCNEIIALTIAFRFFAVLLAADILSLCVELEAPTVNHKILGRLAFKTPKWRQFTYLEEWASLLPASVAAAMAIPLLMQAILHMPSLPVLVMLFPLAWVTDRIILVLSGSVLGPTRGQVLGETGIVVLASSIILYDEYRLMVPGIIFGVAGIIATGASKAWLCLACRHIELNRTPAVLLSAHHGFVILTAIFGLVITGLSSYAFEFIPHPSPLLSSTSALLFINIGSTAAAILSGTSLLVFSPILFAQTPSEIKDERSFISNVVASSASSVLIFWLSMLSDSGSYVSLIQHIAYYTAMVALLAFPGKSTNASPHYYTGSLGESERISQDGMFQTTSTEVSRPTTKMTLLRNILLGLTLPMLWLLVSAVITNINEIPPDLPAQLDRTYVGESRFDIVVSMYDEDPASVKTMLALIRNTALLKTIDPRVIIYTKKPVSNLDTLRADTGVEIVEQLENLGREGGTYLHHIVTKWDTLATQTMFIQAHPHNMRELIPRIDNYLVENTGMLSLGFAGVLCNCDDCGDRWGWEDQWAFVPSLYQKLHHNTCTEPVLLSYKGQFVASAGRIRGVPLDIYQNLLDAMSSTTGWSHNSLSFTAVILTLTFLAGSGFALPTLDKALLTHAATINITHNSDDTHRIPSTINTDASTNNQISIASQPEEPIPGILLVQSLPFPHNITLPVSIFLAIVENSDLSVIANPICPGGQKPYTLVFNTPICANLPSFTIETHRLTSGDIWPPTKSGEPLETWSLMFKCALSETKALRSLPEPRGLRVLNADRTQTNVSPIINRNEAGLVFNPPSRGIRGPQVNKISVETCIWSSVREAAIELRLLYPIKCPAGQQSYTHLFTQRECRGTYVLSEALGLFSPLFDPSEDFEAWSILFICADRYHEPEELGVWETHGKAGISSEMKLRDDVDEDDEDETASTQTSQANLTLTTTS</sequence>
<evidence type="ECO:0000256" key="1">
    <source>
        <dbReference type="SAM" id="MobiDB-lite"/>
    </source>
</evidence>
<organism evidence="3 4">
    <name type="scientific">Sclerotinia borealis (strain F-4128)</name>
    <dbReference type="NCBI Taxonomy" id="1432307"/>
    <lineage>
        <taxon>Eukaryota</taxon>
        <taxon>Fungi</taxon>
        <taxon>Dikarya</taxon>
        <taxon>Ascomycota</taxon>
        <taxon>Pezizomycotina</taxon>
        <taxon>Leotiomycetes</taxon>
        <taxon>Helotiales</taxon>
        <taxon>Sclerotiniaceae</taxon>
        <taxon>Sclerotinia</taxon>
    </lineage>
</organism>
<keyword evidence="4" id="KW-1185">Reference proteome</keyword>
<feature type="transmembrane region" description="Helical" evidence="2">
    <location>
        <begin position="198"/>
        <end position="221"/>
    </location>
</feature>
<dbReference type="PANTHER" id="PTHR37490">
    <property type="entry name" value="EXPRESSED PROTEIN"/>
    <property type="match status" value="1"/>
</dbReference>
<dbReference type="OrthoDB" id="28755at2759"/>
<feature type="transmembrane region" description="Helical" evidence="2">
    <location>
        <begin position="276"/>
        <end position="304"/>
    </location>
</feature>
<feature type="compositionally biased region" description="Polar residues" evidence="1">
    <location>
        <begin position="978"/>
        <end position="993"/>
    </location>
</feature>
<keyword evidence="2" id="KW-0812">Transmembrane</keyword>
<feature type="transmembrane region" description="Helical" evidence="2">
    <location>
        <begin position="117"/>
        <end position="138"/>
    </location>
</feature>
<keyword evidence="2" id="KW-1133">Transmembrane helix</keyword>
<feature type="region of interest" description="Disordered" evidence="1">
    <location>
        <begin position="962"/>
        <end position="993"/>
    </location>
</feature>